<feature type="transmembrane region" description="Helical" evidence="6">
    <location>
        <begin position="46"/>
        <end position="67"/>
    </location>
</feature>
<feature type="transmembrane region" description="Helical" evidence="6">
    <location>
        <begin position="143"/>
        <end position="163"/>
    </location>
</feature>
<dbReference type="InterPro" id="IPR036259">
    <property type="entry name" value="MFS_trans_sf"/>
</dbReference>
<keyword evidence="5 6" id="KW-0472">Membrane</keyword>
<dbReference type="PANTHER" id="PTHR23513:SF11">
    <property type="entry name" value="STAPHYLOFERRIN A TRANSPORTER"/>
    <property type="match status" value="1"/>
</dbReference>
<accession>A0A540VYC8</accession>
<dbReference type="GO" id="GO:0005886">
    <property type="term" value="C:plasma membrane"/>
    <property type="evidence" value="ECO:0007669"/>
    <property type="project" value="UniProtKB-SubCell"/>
</dbReference>
<keyword evidence="3 6" id="KW-0812">Transmembrane</keyword>
<keyword evidence="4 6" id="KW-1133">Transmembrane helix</keyword>
<evidence type="ECO:0000256" key="4">
    <source>
        <dbReference type="ARBA" id="ARBA00022989"/>
    </source>
</evidence>
<dbReference type="PANTHER" id="PTHR23513">
    <property type="entry name" value="INTEGRAL MEMBRANE EFFLUX PROTEIN-RELATED"/>
    <property type="match status" value="1"/>
</dbReference>
<dbReference type="SUPFAM" id="SSF103473">
    <property type="entry name" value="MFS general substrate transporter"/>
    <property type="match status" value="2"/>
</dbReference>
<feature type="transmembrane region" description="Helical" evidence="6">
    <location>
        <begin position="169"/>
        <end position="187"/>
    </location>
</feature>
<name>A0A540VYC8_9ACTN</name>
<dbReference type="InterPro" id="IPR011701">
    <property type="entry name" value="MFS"/>
</dbReference>
<proteinExistence type="predicted"/>
<dbReference type="OrthoDB" id="3287459at2"/>
<evidence type="ECO:0000256" key="1">
    <source>
        <dbReference type="ARBA" id="ARBA00004651"/>
    </source>
</evidence>
<gene>
    <name evidence="7" type="ORF">E6W39_05370</name>
</gene>
<feature type="transmembrane region" description="Helical" evidence="6">
    <location>
        <begin position="357"/>
        <end position="379"/>
    </location>
</feature>
<dbReference type="Gene3D" id="1.20.1250.20">
    <property type="entry name" value="MFS general substrate transporter like domains"/>
    <property type="match status" value="1"/>
</dbReference>
<dbReference type="AlphaFoldDB" id="A0A540VYC8"/>
<evidence type="ECO:0000313" key="8">
    <source>
        <dbReference type="Proteomes" id="UP000319103"/>
    </source>
</evidence>
<comment type="caution">
    <text evidence="7">The sequence shown here is derived from an EMBL/GenBank/DDBJ whole genome shotgun (WGS) entry which is preliminary data.</text>
</comment>
<feature type="transmembrane region" description="Helical" evidence="6">
    <location>
        <begin position="101"/>
        <end position="122"/>
    </location>
</feature>
<evidence type="ECO:0000256" key="3">
    <source>
        <dbReference type="ARBA" id="ARBA00022692"/>
    </source>
</evidence>
<feature type="transmembrane region" description="Helical" evidence="6">
    <location>
        <begin position="243"/>
        <end position="264"/>
    </location>
</feature>
<dbReference type="Proteomes" id="UP000319103">
    <property type="component" value="Unassembled WGS sequence"/>
</dbReference>
<dbReference type="Pfam" id="PF07690">
    <property type="entry name" value="MFS_1"/>
    <property type="match status" value="1"/>
</dbReference>
<feature type="transmembrane region" description="Helical" evidence="6">
    <location>
        <begin position="79"/>
        <end position="95"/>
    </location>
</feature>
<protein>
    <submittedName>
        <fullName evidence="7">MFS transporter</fullName>
    </submittedName>
</protein>
<evidence type="ECO:0000256" key="5">
    <source>
        <dbReference type="ARBA" id="ARBA00023136"/>
    </source>
</evidence>
<feature type="transmembrane region" description="Helical" evidence="6">
    <location>
        <begin position="215"/>
        <end position="237"/>
    </location>
</feature>
<reference evidence="7 8" key="1">
    <citation type="submission" date="2019-06" db="EMBL/GenBank/DDBJ databases">
        <title>Description of Kitasatospora acidophila sp. nov. isolated from pine grove soil, and reclassification of Streptomyces novaecaesareae to Kitasatospora novaeceasareae comb. nov.</title>
        <authorList>
            <person name="Kim M.J."/>
        </authorList>
    </citation>
    <scope>NUCLEOTIDE SEQUENCE [LARGE SCALE GENOMIC DNA]</scope>
    <source>
        <strain evidence="7 8">MMS16-CNU292</strain>
    </source>
</reference>
<comment type="subcellular location">
    <subcellularLocation>
        <location evidence="1">Cell membrane</location>
        <topology evidence="1">Multi-pass membrane protein</topology>
    </subcellularLocation>
</comment>
<dbReference type="RefSeq" id="WP_141632509.1">
    <property type="nucleotide sequence ID" value="NZ_VIGB01000003.1"/>
</dbReference>
<evidence type="ECO:0000313" key="7">
    <source>
        <dbReference type="EMBL" id="TQF01786.1"/>
    </source>
</evidence>
<sequence>MPSYRNLFRTPEFTPLFLLNSAQVAAQTVGSLALGTLVFNSTGSPLLAALAMFGPALAQVLGAATLLRAADRLPPRATLAGLALLFAAGTALQAAPGLPEWALFGLLLVLGMAGALGGGVRYGLLSELLPGDQYPLGRAALNVANGLLQVCGFAVGGVLTAALTPGRTLLLGAALHLTGAIAALLGLSRRTPRAAAGHRSVPTARLLADRTRRSVYLALWVPNGLIVGCESLFLPYAPRQAGLLLSAAAAGMLLGDAVVGRFLTPRLRARLGIPLNLLLAAPYLLFAVHPPLALALVTAAVASVGYAAALPLQEQLLARTPATGHGQALGLHSAGMGTAQGLSAALAGAVAEHAGPALAIALLAAGSLAVTSVLAPGLADRPR</sequence>
<dbReference type="GO" id="GO:0022857">
    <property type="term" value="F:transmembrane transporter activity"/>
    <property type="evidence" value="ECO:0007669"/>
    <property type="project" value="InterPro"/>
</dbReference>
<organism evidence="7 8">
    <name type="scientific">Kitasatospora acidiphila</name>
    <dbReference type="NCBI Taxonomy" id="2567942"/>
    <lineage>
        <taxon>Bacteria</taxon>
        <taxon>Bacillati</taxon>
        <taxon>Actinomycetota</taxon>
        <taxon>Actinomycetes</taxon>
        <taxon>Kitasatosporales</taxon>
        <taxon>Streptomycetaceae</taxon>
        <taxon>Kitasatospora</taxon>
    </lineage>
</organism>
<keyword evidence="8" id="KW-1185">Reference proteome</keyword>
<evidence type="ECO:0000256" key="6">
    <source>
        <dbReference type="SAM" id="Phobius"/>
    </source>
</evidence>
<dbReference type="EMBL" id="VIGB01000003">
    <property type="protein sequence ID" value="TQF01786.1"/>
    <property type="molecule type" value="Genomic_DNA"/>
</dbReference>
<evidence type="ECO:0000256" key="2">
    <source>
        <dbReference type="ARBA" id="ARBA00022475"/>
    </source>
</evidence>
<feature type="transmembrane region" description="Helical" evidence="6">
    <location>
        <begin position="271"/>
        <end position="288"/>
    </location>
</feature>
<keyword evidence="2" id="KW-1003">Cell membrane</keyword>